<name>A0A165H5B5_9APHY</name>
<feature type="compositionally biased region" description="Basic residues" evidence="1">
    <location>
        <begin position="219"/>
        <end position="233"/>
    </location>
</feature>
<accession>A0A165H5B5</accession>
<dbReference type="AlphaFoldDB" id="A0A165H5B5"/>
<organism evidence="3 4">
    <name type="scientific">Laetiporus sulphureus 93-53</name>
    <dbReference type="NCBI Taxonomy" id="1314785"/>
    <lineage>
        <taxon>Eukaryota</taxon>
        <taxon>Fungi</taxon>
        <taxon>Dikarya</taxon>
        <taxon>Basidiomycota</taxon>
        <taxon>Agaricomycotina</taxon>
        <taxon>Agaricomycetes</taxon>
        <taxon>Polyporales</taxon>
        <taxon>Laetiporus</taxon>
    </lineage>
</organism>
<keyword evidence="2" id="KW-0472">Membrane</keyword>
<dbReference type="EMBL" id="KV427607">
    <property type="protein sequence ID" value="KZT11263.1"/>
    <property type="molecule type" value="Genomic_DNA"/>
</dbReference>
<gene>
    <name evidence="3" type="ORF">LAESUDRAFT_809233</name>
</gene>
<reference evidence="3 4" key="1">
    <citation type="journal article" date="2016" name="Mol. Biol. Evol.">
        <title>Comparative Genomics of Early-Diverging Mushroom-Forming Fungi Provides Insights into the Origins of Lignocellulose Decay Capabilities.</title>
        <authorList>
            <person name="Nagy L.G."/>
            <person name="Riley R."/>
            <person name="Tritt A."/>
            <person name="Adam C."/>
            <person name="Daum C."/>
            <person name="Floudas D."/>
            <person name="Sun H."/>
            <person name="Yadav J.S."/>
            <person name="Pangilinan J."/>
            <person name="Larsson K.H."/>
            <person name="Matsuura K."/>
            <person name="Barry K."/>
            <person name="Labutti K."/>
            <person name="Kuo R."/>
            <person name="Ohm R.A."/>
            <person name="Bhattacharya S.S."/>
            <person name="Shirouzu T."/>
            <person name="Yoshinaga Y."/>
            <person name="Martin F.M."/>
            <person name="Grigoriev I.V."/>
            <person name="Hibbett D.S."/>
        </authorList>
    </citation>
    <scope>NUCLEOTIDE SEQUENCE [LARGE SCALE GENOMIC DNA]</scope>
    <source>
        <strain evidence="3 4">93-53</strain>
    </source>
</reference>
<dbReference type="OrthoDB" id="3065653at2759"/>
<sequence>MEPHPAFLKIRIAAFSVIMLISLVWSTLICVELFLRRNDSDQSLRDFLLVFLIVNSVTAIVLPALLLVQFRASIDGSRLFILLVFQIGSAALYTAFYIKTSCPDNDSVNICRQINTCVLACSWVNPVLLLSYAGCLFVTVQFGVRKPASLIVPEKRQSELPMMSPPPPSTRFSSSLIPGPPPAILSYGRSVPPVPPLPSSRRTSAGGSRRESIGDASRRSSKRLSKRLQKVFV</sequence>
<evidence type="ECO:0000313" key="4">
    <source>
        <dbReference type="Proteomes" id="UP000076871"/>
    </source>
</evidence>
<keyword evidence="2" id="KW-0812">Transmembrane</keyword>
<dbReference type="GeneID" id="63831152"/>
<dbReference type="InParanoid" id="A0A165H5B5"/>
<dbReference type="RefSeq" id="XP_040769003.1">
    <property type="nucleotide sequence ID" value="XM_040914124.1"/>
</dbReference>
<protein>
    <submittedName>
        <fullName evidence="3">Uncharacterized protein</fullName>
    </submittedName>
</protein>
<feature type="transmembrane region" description="Helical" evidence="2">
    <location>
        <begin position="79"/>
        <end position="98"/>
    </location>
</feature>
<proteinExistence type="predicted"/>
<evidence type="ECO:0000256" key="1">
    <source>
        <dbReference type="SAM" id="MobiDB-lite"/>
    </source>
</evidence>
<evidence type="ECO:0000256" key="2">
    <source>
        <dbReference type="SAM" id="Phobius"/>
    </source>
</evidence>
<dbReference type="Proteomes" id="UP000076871">
    <property type="component" value="Unassembled WGS sequence"/>
</dbReference>
<keyword evidence="4" id="KW-1185">Reference proteome</keyword>
<evidence type="ECO:0000313" key="3">
    <source>
        <dbReference type="EMBL" id="KZT11263.1"/>
    </source>
</evidence>
<feature type="compositionally biased region" description="Basic and acidic residues" evidence="1">
    <location>
        <begin position="208"/>
        <end position="218"/>
    </location>
</feature>
<keyword evidence="2" id="KW-1133">Transmembrane helix</keyword>
<feature type="transmembrane region" description="Helical" evidence="2">
    <location>
        <begin position="47"/>
        <end position="67"/>
    </location>
</feature>
<feature type="transmembrane region" description="Helical" evidence="2">
    <location>
        <begin position="12"/>
        <end position="35"/>
    </location>
</feature>
<feature type="region of interest" description="Disordered" evidence="1">
    <location>
        <begin position="157"/>
        <end position="233"/>
    </location>
</feature>
<dbReference type="STRING" id="1314785.A0A165H5B5"/>